<dbReference type="EMBL" id="AWYA01000060">
    <property type="protein sequence ID" value="KIC05102.1"/>
    <property type="molecule type" value="Genomic_DNA"/>
</dbReference>
<evidence type="ECO:0000313" key="2">
    <source>
        <dbReference type="Proteomes" id="UP000031011"/>
    </source>
</evidence>
<gene>
    <name evidence="1" type="ORF">LRN_0339</name>
</gene>
<reference evidence="1 2" key="1">
    <citation type="journal article" date="2015" name="BMC Microbiol.">
        <title>Lactobacillus ruminis strains cluster according to their mammalian gut source.</title>
        <authorList>
            <person name="O' Donnell M.M."/>
            <person name="Harris H.M."/>
            <person name="Lynch D.B."/>
            <person name="Ross R.P."/>
            <person name="O'Toole P.W."/>
        </authorList>
    </citation>
    <scope>NUCLEOTIDE SEQUENCE [LARGE SCALE GENOMIC DNA]</scope>
    <source>
        <strain evidence="1 2">DPC 6832</strain>
    </source>
</reference>
<dbReference type="AlphaFoldDB" id="A0A837DV19"/>
<dbReference type="Proteomes" id="UP000031011">
    <property type="component" value="Unassembled WGS sequence"/>
</dbReference>
<proteinExistence type="predicted"/>
<name>A0A837DV19_9LACO</name>
<evidence type="ECO:0000313" key="1">
    <source>
        <dbReference type="EMBL" id="KIC05102.1"/>
    </source>
</evidence>
<comment type="caution">
    <text evidence="1">The sequence shown here is derived from an EMBL/GenBank/DDBJ whole genome shotgun (WGS) entry which is preliminary data.</text>
</comment>
<protein>
    <submittedName>
        <fullName evidence="1">Uncharacterized protein</fullName>
    </submittedName>
</protein>
<sequence length="62" mass="7267">MARLDQKSIEQLGINKVEDALWNVRDWADFFFSENDKTPLLDGNILIYSRQIARNKLNDLLT</sequence>
<accession>A0A837DV19</accession>
<organism evidence="1 2">
    <name type="scientific">Ligilactobacillus ruminis DPC 6832</name>
    <dbReference type="NCBI Taxonomy" id="1402208"/>
    <lineage>
        <taxon>Bacteria</taxon>
        <taxon>Bacillati</taxon>
        <taxon>Bacillota</taxon>
        <taxon>Bacilli</taxon>
        <taxon>Lactobacillales</taxon>
        <taxon>Lactobacillaceae</taxon>
        <taxon>Ligilactobacillus</taxon>
    </lineage>
</organism>